<evidence type="ECO:0000313" key="2">
    <source>
        <dbReference type="EMBL" id="TBN13414.1"/>
    </source>
</evidence>
<evidence type="ECO:0008006" key="4">
    <source>
        <dbReference type="Google" id="ProtNLM"/>
    </source>
</evidence>
<dbReference type="GeneID" id="301041391"/>
<keyword evidence="1" id="KW-1133">Transmembrane helix</keyword>
<keyword evidence="1" id="KW-0812">Transmembrane</keyword>
<feature type="transmembrane region" description="Helical" evidence="1">
    <location>
        <begin position="38"/>
        <end position="58"/>
    </location>
</feature>
<dbReference type="Proteomes" id="UP000294239">
    <property type="component" value="Unassembled WGS sequence"/>
</dbReference>
<comment type="caution">
    <text evidence="2">The sequence shown here is derived from an EMBL/GenBank/DDBJ whole genome shotgun (WGS) entry which is preliminary data.</text>
</comment>
<keyword evidence="1" id="KW-0472">Membrane</keyword>
<protein>
    <recommendedName>
        <fullName evidence="4">Transmembrane protein</fullName>
    </recommendedName>
</protein>
<gene>
    <name evidence="2" type="ORF">EYC79_09380</name>
</gene>
<organism evidence="2 3">
    <name type="scientific">Agrobacterium cavarae</name>
    <dbReference type="NCBI Taxonomy" id="2528239"/>
    <lineage>
        <taxon>Bacteria</taxon>
        <taxon>Pseudomonadati</taxon>
        <taxon>Pseudomonadota</taxon>
        <taxon>Alphaproteobacteria</taxon>
        <taxon>Hyphomicrobiales</taxon>
        <taxon>Rhizobiaceae</taxon>
        <taxon>Rhizobium/Agrobacterium group</taxon>
        <taxon>Agrobacterium</taxon>
    </lineage>
</organism>
<evidence type="ECO:0000313" key="3">
    <source>
        <dbReference type="Proteomes" id="UP000294239"/>
    </source>
</evidence>
<sequence>MTLPLGMYYRLREERQKKENEALLKHSRPRPRRESEGIMFLRLIAVTGGLLLAVSLIMQSVQ</sequence>
<dbReference type="RefSeq" id="WP_130977795.1">
    <property type="nucleotide sequence ID" value="NZ_DAINEC010000005.1"/>
</dbReference>
<accession>A0ABY1YAE5</accession>
<keyword evidence="3" id="KW-1185">Reference proteome</keyword>
<dbReference type="EMBL" id="SISF01000028">
    <property type="protein sequence ID" value="TBN13414.1"/>
    <property type="molecule type" value="Genomic_DNA"/>
</dbReference>
<name>A0ABY1YAE5_9HYPH</name>
<evidence type="ECO:0000256" key="1">
    <source>
        <dbReference type="SAM" id="Phobius"/>
    </source>
</evidence>
<proteinExistence type="predicted"/>
<reference evidence="2 3" key="1">
    <citation type="submission" date="2019-02" db="EMBL/GenBank/DDBJ databases">
        <title>Current taxonomic status of genus Agrobacterium and description of Agrobacterium cavarae sp. nov. isolated from maize roots.</title>
        <authorList>
            <person name="Flores-Felix J.D."/>
            <person name="Menendez E."/>
            <person name="Ramirez-Bahena M.H."/>
            <person name="Garcia-Fraile P."/>
            <person name="Velazquez E."/>
        </authorList>
    </citation>
    <scope>NUCLEOTIDE SEQUENCE [LARGE SCALE GENOMIC DNA]</scope>
    <source>
        <strain evidence="2 3">RZME10</strain>
    </source>
</reference>